<gene>
    <name evidence="1" type="ORF">A2Z68_01190</name>
</gene>
<accession>A0A1G2DYI2</accession>
<sequence length="200" mass="23366">MKKQVVVIHGGETFKTYKQYIAFLKKYQFDFKKFNVKGWKETLAKKLGKNFEVIYPKMPNPMNAKYKEWKIMFEKLFPFLKNNVILLGHSLGATFLIKYLSENKFPKRILAVFLVSAPFGGKSKEYSLADFKPLKSLKNLEKQANKIVIYHSKDDKVIPFSDMKKYAKALSKAETVIFKNKGHFNQSSFPELVKKIKNLY</sequence>
<name>A0A1G2DYI2_9BACT</name>
<dbReference type="Gene3D" id="3.40.50.1820">
    <property type="entry name" value="alpha/beta hydrolase"/>
    <property type="match status" value="1"/>
</dbReference>
<dbReference type="InterPro" id="IPR010662">
    <property type="entry name" value="RBBP9/YdeN"/>
</dbReference>
<dbReference type="Pfam" id="PF06821">
    <property type="entry name" value="Ser_hydrolase"/>
    <property type="match status" value="1"/>
</dbReference>
<dbReference type="GO" id="GO:0016787">
    <property type="term" value="F:hydrolase activity"/>
    <property type="evidence" value="ECO:0007669"/>
    <property type="project" value="InterPro"/>
</dbReference>
<comment type="caution">
    <text evidence="1">The sequence shown here is derived from an EMBL/GenBank/DDBJ whole genome shotgun (WGS) entry which is preliminary data.</text>
</comment>
<protein>
    <recommendedName>
        <fullName evidence="3">Serine hydrolase FSH domain-containing protein</fullName>
    </recommendedName>
</protein>
<dbReference type="Proteomes" id="UP000176662">
    <property type="component" value="Unassembled WGS sequence"/>
</dbReference>
<dbReference type="PANTHER" id="PTHR15394">
    <property type="entry name" value="SERINE HYDROLASE RBBP9"/>
    <property type="match status" value="1"/>
</dbReference>
<dbReference type="AlphaFoldDB" id="A0A1G2DYI2"/>
<evidence type="ECO:0000313" key="1">
    <source>
        <dbReference type="EMBL" id="OGZ18654.1"/>
    </source>
</evidence>
<proteinExistence type="predicted"/>
<organism evidence="1 2">
    <name type="scientific">Candidatus Nealsonbacteria bacterium RBG_13_38_11</name>
    <dbReference type="NCBI Taxonomy" id="1801662"/>
    <lineage>
        <taxon>Bacteria</taxon>
        <taxon>Candidatus Nealsoniibacteriota</taxon>
    </lineage>
</organism>
<dbReference type="PANTHER" id="PTHR15394:SF3">
    <property type="entry name" value="SERINE HYDROLASE RBBP9"/>
    <property type="match status" value="1"/>
</dbReference>
<reference evidence="1 2" key="1">
    <citation type="journal article" date="2016" name="Nat. Commun.">
        <title>Thousands of microbial genomes shed light on interconnected biogeochemical processes in an aquifer system.</title>
        <authorList>
            <person name="Anantharaman K."/>
            <person name="Brown C.T."/>
            <person name="Hug L.A."/>
            <person name="Sharon I."/>
            <person name="Castelle C.J."/>
            <person name="Probst A.J."/>
            <person name="Thomas B.C."/>
            <person name="Singh A."/>
            <person name="Wilkins M.J."/>
            <person name="Karaoz U."/>
            <person name="Brodie E.L."/>
            <person name="Williams K.H."/>
            <person name="Hubbard S.S."/>
            <person name="Banfield J.F."/>
        </authorList>
    </citation>
    <scope>NUCLEOTIDE SEQUENCE [LARGE SCALE GENOMIC DNA]</scope>
</reference>
<dbReference type="EMBL" id="MHLX01000025">
    <property type="protein sequence ID" value="OGZ18654.1"/>
    <property type="molecule type" value="Genomic_DNA"/>
</dbReference>
<dbReference type="SUPFAM" id="SSF53474">
    <property type="entry name" value="alpha/beta-Hydrolases"/>
    <property type="match status" value="1"/>
</dbReference>
<evidence type="ECO:0000313" key="2">
    <source>
        <dbReference type="Proteomes" id="UP000176662"/>
    </source>
</evidence>
<dbReference type="InterPro" id="IPR029058">
    <property type="entry name" value="AB_hydrolase_fold"/>
</dbReference>
<evidence type="ECO:0008006" key="3">
    <source>
        <dbReference type="Google" id="ProtNLM"/>
    </source>
</evidence>